<dbReference type="RefSeq" id="WP_092065658.1">
    <property type="nucleotide sequence ID" value="NZ_FNIN01000008.1"/>
</dbReference>
<dbReference type="SUPFAM" id="SSF52518">
    <property type="entry name" value="Thiamin diphosphate-binding fold (THDP-binding)"/>
    <property type="match status" value="1"/>
</dbReference>
<keyword evidence="5" id="KW-1185">Reference proteome</keyword>
<dbReference type="FunFam" id="3.40.50.970:FF:000012">
    <property type="entry name" value="Pyruvate:ferredoxin (Flavodoxin) oxidoreductase"/>
    <property type="match status" value="1"/>
</dbReference>
<evidence type="ECO:0000313" key="5">
    <source>
        <dbReference type="Proteomes" id="UP000199602"/>
    </source>
</evidence>
<dbReference type="STRING" id="206665.SAMN04488516_10839"/>
<feature type="domain" description="Pyruvate flavodoxin/ferredoxin oxidoreductase pyrimidine binding" evidence="2">
    <location>
        <begin position="15"/>
        <end position="239"/>
    </location>
</feature>
<dbReference type="CDD" id="cd07034">
    <property type="entry name" value="TPP_PYR_PFOR_IOR-alpha_like"/>
    <property type="match status" value="1"/>
</dbReference>
<dbReference type="Proteomes" id="UP000199602">
    <property type="component" value="Unassembled WGS sequence"/>
</dbReference>
<evidence type="ECO:0000313" key="4">
    <source>
        <dbReference type="EMBL" id="SDN83156.1"/>
    </source>
</evidence>
<keyword evidence="4" id="KW-0670">Pyruvate</keyword>
<accession>A0A1H0ELH7</accession>
<reference evidence="4 5" key="1">
    <citation type="submission" date="2016-10" db="EMBL/GenBank/DDBJ databases">
        <authorList>
            <person name="de Groot N.N."/>
        </authorList>
    </citation>
    <scope>NUCLEOTIDE SEQUENCE [LARGE SCALE GENOMIC DNA]</scope>
    <source>
        <strain evidence="4 5">DSM 15269</strain>
    </source>
</reference>
<feature type="domain" description="Pyruvate:ferredoxin oxidoreductase core" evidence="3">
    <location>
        <begin position="261"/>
        <end position="364"/>
    </location>
</feature>
<dbReference type="AlphaFoldDB" id="A0A1H0ELH7"/>
<evidence type="ECO:0000259" key="2">
    <source>
        <dbReference type="Pfam" id="PF01855"/>
    </source>
</evidence>
<dbReference type="InterPro" id="IPR002880">
    <property type="entry name" value="Pyrv_Fd/Flavodoxin_OxRdtase_N"/>
</dbReference>
<dbReference type="EMBL" id="FNIN01000008">
    <property type="protein sequence ID" value="SDN83156.1"/>
    <property type="molecule type" value="Genomic_DNA"/>
</dbReference>
<proteinExistence type="predicted"/>
<dbReference type="Pfam" id="PF01855">
    <property type="entry name" value="POR_N"/>
    <property type="match status" value="1"/>
</dbReference>
<dbReference type="SUPFAM" id="SSF52922">
    <property type="entry name" value="TK C-terminal domain-like"/>
    <property type="match status" value="1"/>
</dbReference>
<dbReference type="Gene3D" id="3.40.50.970">
    <property type="match status" value="1"/>
</dbReference>
<dbReference type="OrthoDB" id="9794954at2"/>
<dbReference type="InterPro" id="IPR009014">
    <property type="entry name" value="Transketo_C/PFOR_II"/>
</dbReference>
<dbReference type="InterPro" id="IPR029061">
    <property type="entry name" value="THDP-binding"/>
</dbReference>
<dbReference type="InterPro" id="IPR050722">
    <property type="entry name" value="Pyruvate:ferred/Flavod_OxRd"/>
</dbReference>
<dbReference type="PANTHER" id="PTHR32154">
    <property type="entry name" value="PYRUVATE-FLAVODOXIN OXIDOREDUCTASE-RELATED"/>
    <property type="match status" value="1"/>
</dbReference>
<dbReference type="Gene3D" id="3.40.50.920">
    <property type="match status" value="1"/>
</dbReference>
<protein>
    <submittedName>
        <fullName evidence="4">Pyruvate ferredoxin oxidoreductase alpha subunit</fullName>
    </submittedName>
</protein>
<keyword evidence="1" id="KW-0560">Oxidoreductase</keyword>
<gene>
    <name evidence="4" type="ORF">SAMN04488516_10839</name>
</gene>
<dbReference type="GO" id="GO:0006979">
    <property type="term" value="P:response to oxidative stress"/>
    <property type="evidence" value="ECO:0007669"/>
    <property type="project" value="TreeGrafter"/>
</dbReference>
<sequence>MTKRIGTEVSLAVAEAVKLANVDVIAAYPITPQTHIVEELSQIVANGELEAAFIPVESEHSAMSAAVGASATGARVYTATSSQGLALMHEILFIASSLRLPIVMTIANRSLSGPISIWNDHSDIMAERDIGWIQLFGENGQEIFDLTIIAFKIAEDKRVLLPVGVNMDGFILTHMIEPIEIESQEDINKFLPPYKPQLKLDVDQPVTMGPVGVPEIYAEAKKQQEMALLGSKSIVKQVFTEWEEMFGRKYKVIEENGPKEADTVFITMGSLGETVMSALNELNTDGVKARQVRIRLWRPFPEEEFLEAIAGAKKIIVIDRAVSFGAHHGPVASEVKATLYKQSSRPEIYNFICGLGGRDVTRDEFKQMYELAQTGKYKDEYLIWGVREDD</sequence>
<organism evidence="4 5">
    <name type="scientific">Desulfonauticus submarinus</name>
    <dbReference type="NCBI Taxonomy" id="206665"/>
    <lineage>
        <taxon>Bacteria</taxon>
        <taxon>Pseudomonadati</taxon>
        <taxon>Thermodesulfobacteriota</taxon>
        <taxon>Desulfovibrionia</taxon>
        <taxon>Desulfovibrionales</taxon>
        <taxon>Desulfonauticaceae</taxon>
        <taxon>Desulfonauticus</taxon>
    </lineage>
</organism>
<dbReference type="Pfam" id="PF17147">
    <property type="entry name" value="PFOR_II"/>
    <property type="match status" value="1"/>
</dbReference>
<dbReference type="GO" id="GO:0016491">
    <property type="term" value="F:oxidoreductase activity"/>
    <property type="evidence" value="ECO:0007669"/>
    <property type="project" value="UniProtKB-KW"/>
</dbReference>
<dbReference type="InterPro" id="IPR033412">
    <property type="entry name" value="PFOR_II"/>
</dbReference>
<evidence type="ECO:0000259" key="3">
    <source>
        <dbReference type="Pfam" id="PF17147"/>
    </source>
</evidence>
<dbReference type="PANTHER" id="PTHR32154:SF0">
    <property type="entry name" value="PYRUVATE-FLAVODOXIN OXIDOREDUCTASE-RELATED"/>
    <property type="match status" value="1"/>
</dbReference>
<name>A0A1H0ELH7_9BACT</name>
<evidence type="ECO:0000256" key="1">
    <source>
        <dbReference type="ARBA" id="ARBA00023002"/>
    </source>
</evidence>